<proteinExistence type="predicted"/>
<gene>
    <name evidence="4" type="ORF">J2Y00_002985</name>
    <name evidence="3" type="ORF">SY84_14710</name>
</gene>
<keyword evidence="4" id="KW-0378">Hydrolase</keyword>
<dbReference type="RefSeq" id="WP_046844626.1">
    <property type="nucleotide sequence ID" value="NZ_BMHJ01000046.1"/>
</dbReference>
<dbReference type="PATRIC" id="fig|1309411.5.peg.2998"/>
<name>A0A0F7JRV7_9DEIO</name>
<dbReference type="PANTHER" id="PTHR42692:SF1">
    <property type="entry name" value="NUCLEOTIDE PYROPHOSPHOHYDROLASE"/>
    <property type="match status" value="1"/>
</dbReference>
<evidence type="ECO:0000313" key="3">
    <source>
        <dbReference type="EMBL" id="AKH18059.1"/>
    </source>
</evidence>
<dbReference type="InterPro" id="IPR012359">
    <property type="entry name" value="MazG-related_YpjD"/>
</dbReference>
<dbReference type="PIRSF" id="PIRSF029904">
    <property type="entry name" value="UCP029904_pph"/>
    <property type="match status" value="1"/>
</dbReference>
<dbReference type="OrthoDB" id="9807397at2"/>
<dbReference type="PANTHER" id="PTHR42692">
    <property type="entry name" value="NUCLEOTIDE PYROPHOSPHOHYDROLASE"/>
    <property type="match status" value="1"/>
</dbReference>
<dbReference type="SUPFAM" id="SSF101386">
    <property type="entry name" value="all-alpha NTP pyrophosphatases"/>
    <property type="match status" value="1"/>
</dbReference>
<protein>
    <submittedName>
        <fullName evidence="4">NTP pyrophosphatase (Non-canonical NTP hydrolase)</fullName>
    </submittedName>
    <submittedName>
        <fullName evidence="3">Transcriptional regulator</fullName>
    </submittedName>
</protein>
<evidence type="ECO:0000259" key="2">
    <source>
        <dbReference type="Pfam" id="PF03819"/>
    </source>
</evidence>
<dbReference type="Gene3D" id="1.10.287.1080">
    <property type="entry name" value="MazG-like"/>
    <property type="match status" value="1"/>
</dbReference>
<dbReference type="GO" id="GO:0016787">
    <property type="term" value="F:hydrolase activity"/>
    <property type="evidence" value="ECO:0007669"/>
    <property type="project" value="UniProtKB-KW"/>
</dbReference>
<organism evidence="3 5">
    <name type="scientific">Deinococcus soli</name>
    <name type="common">ex Cha et al. 2016</name>
    <dbReference type="NCBI Taxonomy" id="1309411"/>
    <lineage>
        <taxon>Bacteria</taxon>
        <taxon>Thermotogati</taxon>
        <taxon>Deinococcota</taxon>
        <taxon>Deinococci</taxon>
        <taxon>Deinococcales</taxon>
        <taxon>Deinococcaceae</taxon>
        <taxon>Deinococcus</taxon>
    </lineage>
</organism>
<dbReference type="CDD" id="cd11531">
    <property type="entry name" value="NTP-PPase_BsYpjD"/>
    <property type="match status" value="1"/>
</dbReference>
<dbReference type="EMBL" id="JAVDQK010000007">
    <property type="protein sequence ID" value="MDR6219382.1"/>
    <property type="molecule type" value="Genomic_DNA"/>
</dbReference>
<dbReference type="Pfam" id="PF03819">
    <property type="entry name" value="MazG"/>
    <property type="match status" value="1"/>
</dbReference>
<dbReference type="InterPro" id="IPR004518">
    <property type="entry name" value="MazG-like_dom"/>
</dbReference>
<dbReference type="Proteomes" id="UP001185331">
    <property type="component" value="Unassembled WGS sequence"/>
</dbReference>
<dbReference type="AlphaFoldDB" id="A0A0F7JRV7"/>
<accession>A0A0F7JRV7</accession>
<dbReference type="KEGG" id="dch:SY84_14710"/>
<evidence type="ECO:0000313" key="4">
    <source>
        <dbReference type="EMBL" id="MDR6219382.1"/>
    </source>
</evidence>
<reference evidence="3 5" key="1">
    <citation type="submission" date="2015-01" db="EMBL/GenBank/DDBJ databases">
        <title>Deinococcus soli/N5/whole genome sequencing.</title>
        <authorList>
            <person name="Kim M.K."/>
            <person name="Srinivasan S."/>
            <person name="Lee J.-J."/>
        </authorList>
    </citation>
    <scope>NUCLEOTIDE SEQUENCE [LARGE SCALE GENOMIC DNA]</scope>
    <source>
        <strain evidence="3 5">N5</strain>
    </source>
</reference>
<sequence length="121" mass="13478">MSLTFQDASARVDAFISQFKEGYFPPLLMLARLTEETGEIARVIAHQNGKTPKAGEDAGDLEMELADLLFVTICMANERGLDLERGFERMMAKIEGRDATRWTKKDEPQDPADRAAEEGAL</sequence>
<reference evidence="4" key="2">
    <citation type="submission" date="2023-07" db="EMBL/GenBank/DDBJ databases">
        <title>Sorghum-associated microbial communities from plants grown in Nebraska, USA.</title>
        <authorList>
            <person name="Schachtman D."/>
        </authorList>
    </citation>
    <scope>NUCLEOTIDE SEQUENCE</scope>
    <source>
        <strain evidence="4">BE330</strain>
    </source>
</reference>
<dbReference type="Proteomes" id="UP000034024">
    <property type="component" value="Chromosome"/>
</dbReference>
<keyword evidence="5" id="KW-1185">Reference proteome</keyword>
<dbReference type="EMBL" id="CP011389">
    <property type="protein sequence ID" value="AKH18059.1"/>
    <property type="molecule type" value="Genomic_DNA"/>
</dbReference>
<dbReference type="InterPro" id="IPR047046">
    <property type="entry name" value="YpjD/YvdC"/>
</dbReference>
<evidence type="ECO:0000256" key="1">
    <source>
        <dbReference type="SAM" id="MobiDB-lite"/>
    </source>
</evidence>
<feature type="domain" description="NTP pyrophosphohydrolase MazG-like" evidence="2">
    <location>
        <begin position="26"/>
        <end position="102"/>
    </location>
</feature>
<feature type="region of interest" description="Disordered" evidence="1">
    <location>
        <begin position="97"/>
        <end position="121"/>
    </location>
</feature>
<evidence type="ECO:0000313" key="5">
    <source>
        <dbReference type="Proteomes" id="UP000034024"/>
    </source>
</evidence>